<dbReference type="EnsemblMetazoa" id="GBRI031623-RA">
    <property type="protein sequence ID" value="GBRI031623-PA"/>
    <property type="gene ID" value="GBRI031623"/>
</dbReference>
<dbReference type="Proteomes" id="UP000091820">
    <property type="component" value="Unassembled WGS sequence"/>
</dbReference>
<accession>A0A1A9WTR9</accession>
<dbReference type="AlphaFoldDB" id="A0A1A9WTR9"/>
<proteinExistence type="predicted"/>
<reference evidence="2" key="1">
    <citation type="submission" date="2014-03" db="EMBL/GenBank/DDBJ databases">
        <authorList>
            <person name="Aksoy S."/>
            <person name="Warren W."/>
            <person name="Wilson R.K."/>
        </authorList>
    </citation>
    <scope>NUCLEOTIDE SEQUENCE [LARGE SCALE GENOMIC DNA]</scope>
    <source>
        <strain evidence="2">IAEA</strain>
    </source>
</reference>
<evidence type="ECO:0000313" key="1">
    <source>
        <dbReference type="EnsemblMetazoa" id="GBRI031623-PA"/>
    </source>
</evidence>
<protein>
    <submittedName>
        <fullName evidence="1">Uncharacterized protein</fullName>
    </submittedName>
</protein>
<organism evidence="1 2">
    <name type="scientific">Glossina brevipalpis</name>
    <dbReference type="NCBI Taxonomy" id="37001"/>
    <lineage>
        <taxon>Eukaryota</taxon>
        <taxon>Metazoa</taxon>
        <taxon>Ecdysozoa</taxon>
        <taxon>Arthropoda</taxon>
        <taxon>Hexapoda</taxon>
        <taxon>Insecta</taxon>
        <taxon>Pterygota</taxon>
        <taxon>Neoptera</taxon>
        <taxon>Endopterygota</taxon>
        <taxon>Diptera</taxon>
        <taxon>Brachycera</taxon>
        <taxon>Muscomorpha</taxon>
        <taxon>Hippoboscoidea</taxon>
        <taxon>Glossinidae</taxon>
        <taxon>Glossina</taxon>
    </lineage>
</organism>
<sequence>MCLLVPSPSSSSSPLPLLLTQRCYKLSVKFNIHLRSKCKVKVCVPSQQCFAINSEITTDSSHVLETKVLNDDVIKQINVQYPLYKKERRKGKK</sequence>
<keyword evidence="2" id="KW-1185">Reference proteome</keyword>
<evidence type="ECO:0000313" key="2">
    <source>
        <dbReference type="Proteomes" id="UP000091820"/>
    </source>
</evidence>
<reference evidence="1" key="2">
    <citation type="submission" date="2020-05" db="UniProtKB">
        <authorList>
            <consortium name="EnsemblMetazoa"/>
        </authorList>
    </citation>
    <scope>IDENTIFICATION</scope>
    <source>
        <strain evidence="1">IAEA</strain>
    </source>
</reference>
<name>A0A1A9WTR9_9MUSC</name>
<dbReference type="VEuPathDB" id="VectorBase:GBRI031623"/>